<evidence type="ECO:0000313" key="1">
    <source>
        <dbReference type="EMBL" id="CAG6780283.1"/>
    </source>
</evidence>
<sequence>MSLHIDSLMHISSCSMNFKSLALESGMIKKEDLRNLAIRMSHALQTNKPGNLQHFLWKKRCLHRKKMQYTYTYLPTYYLLLMNLYYYIIVLPTYSSTTCLSYISINFKIQKQVDKIHSKNDCT</sequence>
<dbReference type="EMBL" id="HBUF01617754">
    <property type="protein sequence ID" value="CAG6780283.1"/>
    <property type="molecule type" value="Transcribed_RNA"/>
</dbReference>
<accession>A0A8D9F7A3</accession>
<protein>
    <submittedName>
        <fullName evidence="1">Uncharacterized protein</fullName>
    </submittedName>
</protein>
<organism evidence="1">
    <name type="scientific">Cacopsylla melanoneura</name>
    <dbReference type="NCBI Taxonomy" id="428564"/>
    <lineage>
        <taxon>Eukaryota</taxon>
        <taxon>Metazoa</taxon>
        <taxon>Ecdysozoa</taxon>
        <taxon>Arthropoda</taxon>
        <taxon>Hexapoda</taxon>
        <taxon>Insecta</taxon>
        <taxon>Pterygota</taxon>
        <taxon>Neoptera</taxon>
        <taxon>Paraneoptera</taxon>
        <taxon>Hemiptera</taxon>
        <taxon>Sternorrhyncha</taxon>
        <taxon>Psylloidea</taxon>
        <taxon>Psyllidae</taxon>
        <taxon>Psyllinae</taxon>
        <taxon>Cacopsylla</taxon>
    </lineage>
</organism>
<name>A0A8D9F7A3_9HEMI</name>
<dbReference type="AlphaFoldDB" id="A0A8D9F7A3"/>
<reference evidence="1" key="1">
    <citation type="submission" date="2021-05" db="EMBL/GenBank/DDBJ databases">
        <authorList>
            <person name="Alioto T."/>
            <person name="Alioto T."/>
            <person name="Gomez Garrido J."/>
        </authorList>
    </citation>
    <scope>NUCLEOTIDE SEQUENCE</scope>
</reference>
<proteinExistence type="predicted"/>